<organism evidence="1 2">
    <name type="scientific">Sulfuricurvum kujiense</name>
    <dbReference type="NCBI Taxonomy" id="148813"/>
    <lineage>
        <taxon>Bacteria</taxon>
        <taxon>Pseudomonadati</taxon>
        <taxon>Campylobacterota</taxon>
        <taxon>Epsilonproteobacteria</taxon>
        <taxon>Campylobacterales</taxon>
        <taxon>Sulfurimonadaceae</taxon>
        <taxon>Sulfuricurvum</taxon>
    </lineage>
</organism>
<evidence type="ECO:0000313" key="1">
    <source>
        <dbReference type="EMBL" id="DAB38480.1"/>
    </source>
</evidence>
<dbReference type="Proteomes" id="UP000228859">
    <property type="component" value="Unassembled WGS sequence"/>
</dbReference>
<reference evidence="1 2" key="1">
    <citation type="journal article" date="2017" name="Front. Microbiol.">
        <title>Comparative Genomic Analysis of the Class Epsilonproteobacteria and Proposed Reclassification to Epsilonbacteraeota (phyl. nov.).</title>
        <authorList>
            <person name="Waite D.W."/>
            <person name="Vanwonterghem I."/>
            <person name="Rinke C."/>
            <person name="Parks D.H."/>
            <person name="Zhang Y."/>
            <person name="Takai K."/>
            <person name="Sievert S.M."/>
            <person name="Simon J."/>
            <person name="Campbell B.J."/>
            <person name="Hanson T.E."/>
            <person name="Woyke T."/>
            <person name="Klotz M.G."/>
            <person name="Hugenholtz P."/>
        </authorList>
    </citation>
    <scope>NUCLEOTIDE SEQUENCE [LARGE SCALE GENOMIC DNA]</scope>
    <source>
        <strain evidence="1">UBA12443</strain>
    </source>
</reference>
<proteinExistence type="predicted"/>
<protein>
    <submittedName>
        <fullName evidence="1">Uncharacterized protein</fullName>
    </submittedName>
</protein>
<evidence type="ECO:0000313" key="2">
    <source>
        <dbReference type="Proteomes" id="UP000228859"/>
    </source>
</evidence>
<name>A0A2D3WHD5_9BACT</name>
<dbReference type="RefSeq" id="WP_294894321.1">
    <property type="nucleotide sequence ID" value="NZ_DLUI01000080.1"/>
</dbReference>
<dbReference type="EMBL" id="DLUI01000080">
    <property type="protein sequence ID" value="DAB38480.1"/>
    <property type="molecule type" value="Genomic_DNA"/>
</dbReference>
<dbReference type="AlphaFoldDB" id="A0A2D3WHD5"/>
<sequence length="79" mass="9336">MLNNNNEWIEEEGVLKRLRQLTSQHMVVAYRARMSNYEILICQEISALGKVPLMDVLEKMAAFKQTSEHILYKKDFMFV</sequence>
<gene>
    <name evidence="1" type="ORF">CFH83_05735</name>
</gene>
<accession>A0A2D3WHD5</accession>
<comment type="caution">
    <text evidence="1">The sequence shown here is derived from an EMBL/GenBank/DDBJ whole genome shotgun (WGS) entry which is preliminary data.</text>
</comment>